<dbReference type="InterPro" id="IPR029752">
    <property type="entry name" value="D-isomer_DH_CS1"/>
</dbReference>
<dbReference type="InterPro" id="IPR029753">
    <property type="entry name" value="D-isomer_DH_CS"/>
</dbReference>
<comment type="caution">
    <text evidence="6">The sequence shown here is derived from an EMBL/GenBank/DDBJ whole genome shotgun (WGS) entry which is preliminary data.</text>
</comment>
<dbReference type="Proteomes" id="UP000605676">
    <property type="component" value="Unassembled WGS sequence"/>
</dbReference>
<evidence type="ECO:0000313" key="6">
    <source>
        <dbReference type="EMBL" id="MBK3518433.1"/>
    </source>
</evidence>
<evidence type="ECO:0000256" key="3">
    <source>
        <dbReference type="RuleBase" id="RU003719"/>
    </source>
</evidence>
<keyword evidence="7" id="KW-1185">Reference proteome</keyword>
<feature type="domain" description="D-isomer specific 2-hydroxyacid dehydrogenase catalytic" evidence="4">
    <location>
        <begin position="22"/>
        <end position="317"/>
    </location>
</feature>
<evidence type="ECO:0000313" key="7">
    <source>
        <dbReference type="Proteomes" id="UP000605676"/>
    </source>
</evidence>
<reference evidence="6 7" key="1">
    <citation type="submission" date="2021-01" db="EMBL/GenBank/DDBJ databases">
        <title>Carboxyliciviraga sp.nov., isolated from coastal sediments.</title>
        <authorList>
            <person name="Lu D."/>
            <person name="Zhang T."/>
        </authorList>
    </citation>
    <scope>NUCLEOTIDE SEQUENCE [LARGE SCALE GENOMIC DNA]</scope>
    <source>
        <strain evidence="6 7">N1Y132</strain>
    </source>
</reference>
<comment type="similarity">
    <text evidence="1 3">Belongs to the D-isomer specific 2-hydroxyacid dehydrogenase family.</text>
</comment>
<evidence type="ECO:0000259" key="4">
    <source>
        <dbReference type="Pfam" id="PF00389"/>
    </source>
</evidence>
<dbReference type="InterPro" id="IPR036291">
    <property type="entry name" value="NAD(P)-bd_dom_sf"/>
</dbReference>
<evidence type="ECO:0000256" key="1">
    <source>
        <dbReference type="ARBA" id="ARBA00005854"/>
    </source>
</evidence>
<dbReference type="EMBL" id="JAENRR010000034">
    <property type="protein sequence ID" value="MBK3518433.1"/>
    <property type="molecule type" value="Genomic_DNA"/>
</dbReference>
<dbReference type="SUPFAM" id="SSF51735">
    <property type="entry name" value="NAD(P)-binding Rossmann-fold domains"/>
    <property type="match status" value="1"/>
</dbReference>
<dbReference type="InterPro" id="IPR006139">
    <property type="entry name" value="D-isomer_2_OHA_DH_cat_dom"/>
</dbReference>
<dbReference type="PANTHER" id="PTHR10996">
    <property type="entry name" value="2-HYDROXYACID DEHYDROGENASE-RELATED"/>
    <property type="match status" value="1"/>
</dbReference>
<dbReference type="SUPFAM" id="SSF52283">
    <property type="entry name" value="Formate/glycerate dehydrogenase catalytic domain-like"/>
    <property type="match status" value="1"/>
</dbReference>
<evidence type="ECO:0000259" key="5">
    <source>
        <dbReference type="Pfam" id="PF02826"/>
    </source>
</evidence>
<dbReference type="Gene3D" id="3.40.50.720">
    <property type="entry name" value="NAD(P)-binding Rossmann-like Domain"/>
    <property type="match status" value="2"/>
</dbReference>
<evidence type="ECO:0000256" key="2">
    <source>
        <dbReference type="ARBA" id="ARBA00023002"/>
    </source>
</evidence>
<gene>
    <name evidence="6" type="ORF">JIV24_13905</name>
</gene>
<dbReference type="Pfam" id="PF02826">
    <property type="entry name" value="2-Hacid_dh_C"/>
    <property type="match status" value="1"/>
</dbReference>
<organism evidence="6 7">
    <name type="scientific">Carboxylicivirga marina</name>
    <dbReference type="NCBI Taxonomy" id="2800988"/>
    <lineage>
        <taxon>Bacteria</taxon>
        <taxon>Pseudomonadati</taxon>
        <taxon>Bacteroidota</taxon>
        <taxon>Bacteroidia</taxon>
        <taxon>Marinilabiliales</taxon>
        <taxon>Marinilabiliaceae</taxon>
        <taxon>Carboxylicivirga</taxon>
    </lineage>
</organism>
<protein>
    <submittedName>
        <fullName evidence="6">NAD(P)-binding domain-containing protein</fullName>
    </submittedName>
</protein>
<dbReference type="PANTHER" id="PTHR10996:SF257">
    <property type="entry name" value="GLYOXYLATE REDUCTASE 1"/>
    <property type="match status" value="1"/>
</dbReference>
<dbReference type="RefSeq" id="WP_200465660.1">
    <property type="nucleotide sequence ID" value="NZ_JAENRR010000034.1"/>
</dbReference>
<dbReference type="PROSITE" id="PS00671">
    <property type="entry name" value="D_2_HYDROXYACID_DH_3"/>
    <property type="match status" value="1"/>
</dbReference>
<dbReference type="InterPro" id="IPR050223">
    <property type="entry name" value="D-isomer_2-hydroxyacid_DH"/>
</dbReference>
<feature type="domain" description="D-isomer specific 2-hydroxyacid dehydrogenase NAD-binding" evidence="5">
    <location>
        <begin position="107"/>
        <end position="285"/>
    </location>
</feature>
<dbReference type="Pfam" id="PF00389">
    <property type="entry name" value="2-Hacid_dh"/>
    <property type="match status" value="1"/>
</dbReference>
<dbReference type="PROSITE" id="PS00670">
    <property type="entry name" value="D_2_HYDROXYACID_DH_2"/>
    <property type="match status" value="1"/>
</dbReference>
<dbReference type="PROSITE" id="PS00065">
    <property type="entry name" value="D_2_HYDROXYACID_DH_1"/>
    <property type="match status" value="1"/>
</dbReference>
<keyword evidence="2 3" id="KW-0560">Oxidoreductase</keyword>
<sequence length="317" mass="34523">MKKVLIMLGVPRQQFEHILKGWEIVYPVSGSFTDEELIEKVSDVDAIVTVYGNKLSNEVIDAAPNLKMIANFGAGYDNIDMAYVGKRGIVVTNSPDPVTEPTAELAMGLMISVARRMGEMNNILKNKEELQWGVMRNLSTTLVGKQLGIVGMGAIGKALARRAVASGMSIVYHNRNEVDEQTANALDAKYVSLEELLKTSDVVSLNMPLTADTKAMIGQEQLHQMKSTSYLINTARGPVVDEEALIKALEENVIAGAGLDVFENEPNIPDALKELPNVVLMPHLGTATHETRGEMSALVAQNIKAYFEGMTPPNQVN</sequence>
<proteinExistence type="inferred from homology"/>
<name>A0ABS1HL80_9BACT</name>
<dbReference type="InterPro" id="IPR006140">
    <property type="entry name" value="D-isomer_DH_NAD-bd"/>
</dbReference>
<accession>A0ABS1HL80</accession>